<accession>A0A8C2SR21</accession>
<keyword evidence="2" id="KW-1185">Reference proteome</keyword>
<dbReference type="PANTHER" id="PTHR12156:SF22">
    <property type="entry name" value="PLECKSTRIN HOMOLOGY-LIKE DOMAIN FAMILY B MEMBER 3"/>
    <property type="match status" value="1"/>
</dbReference>
<dbReference type="Proteomes" id="UP000694412">
    <property type="component" value="Unassembled WGS sequence"/>
</dbReference>
<reference evidence="1" key="2">
    <citation type="submission" date="2025-09" db="UniProtKB">
        <authorList>
            <consortium name="Ensembl"/>
        </authorList>
    </citation>
    <scope>IDENTIFICATION</scope>
</reference>
<name>A0A8C2SR21_COTJA</name>
<reference evidence="1" key="1">
    <citation type="submission" date="2025-08" db="UniProtKB">
        <authorList>
            <consortium name="Ensembl"/>
        </authorList>
    </citation>
    <scope>IDENTIFICATION</scope>
</reference>
<dbReference type="PANTHER" id="PTHR12156">
    <property type="entry name" value="PLECKSTRIN HOMOLOGY-LIKE DOMAIN, FAMILY B, MEMBER 3"/>
    <property type="match status" value="1"/>
</dbReference>
<evidence type="ECO:0008006" key="3">
    <source>
        <dbReference type="Google" id="ProtNLM"/>
    </source>
</evidence>
<proteinExistence type="predicted"/>
<dbReference type="Ensembl" id="ENSCJPT00005002528.1">
    <property type="protein sequence ID" value="ENSCJPP00005001530.1"/>
    <property type="gene ID" value="ENSCJPG00005001544.1"/>
</dbReference>
<evidence type="ECO:0000313" key="2">
    <source>
        <dbReference type="Proteomes" id="UP000694412"/>
    </source>
</evidence>
<dbReference type="AlphaFoldDB" id="A0A8C2SR21"/>
<dbReference type="SUPFAM" id="SSF50729">
    <property type="entry name" value="PH domain-like"/>
    <property type="match status" value="1"/>
</dbReference>
<organism evidence="1 2">
    <name type="scientific">Coturnix japonica</name>
    <name type="common">Japanese quail</name>
    <name type="synonym">Coturnix coturnix japonica</name>
    <dbReference type="NCBI Taxonomy" id="93934"/>
    <lineage>
        <taxon>Eukaryota</taxon>
        <taxon>Metazoa</taxon>
        <taxon>Chordata</taxon>
        <taxon>Craniata</taxon>
        <taxon>Vertebrata</taxon>
        <taxon>Euteleostomi</taxon>
        <taxon>Archelosauria</taxon>
        <taxon>Archosauria</taxon>
        <taxon>Dinosauria</taxon>
        <taxon>Saurischia</taxon>
        <taxon>Theropoda</taxon>
        <taxon>Coelurosauria</taxon>
        <taxon>Aves</taxon>
        <taxon>Neognathae</taxon>
        <taxon>Galloanserae</taxon>
        <taxon>Galliformes</taxon>
        <taxon>Phasianidae</taxon>
        <taxon>Perdicinae</taxon>
        <taxon>Coturnix</taxon>
    </lineage>
</organism>
<evidence type="ECO:0000313" key="1">
    <source>
        <dbReference type="Ensembl" id="ENSCJPP00005001530.1"/>
    </source>
</evidence>
<sequence>MVPHSPYRAILGSHRAIYGVIESHFGSPQPRLTFCLKTFGRLFCLVAPSGEALRIWMDALLGHTEPHSDPKSQ</sequence>
<dbReference type="InterPro" id="IPR052212">
    <property type="entry name" value="PH-like_domain"/>
</dbReference>
<protein>
    <recommendedName>
        <fullName evidence="3">PH domain-containing protein</fullName>
    </recommendedName>
</protein>